<organism evidence="3 4">
    <name type="scientific">Geoanaerobacter pelophilus</name>
    <dbReference type="NCBI Taxonomy" id="60036"/>
    <lineage>
        <taxon>Bacteria</taxon>
        <taxon>Pseudomonadati</taxon>
        <taxon>Thermodesulfobacteriota</taxon>
        <taxon>Desulfuromonadia</taxon>
        <taxon>Geobacterales</taxon>
        <taxon>Geobacteraceae</taxon>
        <taxon>Geoanaerobacter</taxon>
    </lineage>
</organism>
<gene>
    <name evidence="3" type="ORF">GPEL0_01f1503</name>
</gene>
<accession>A0ABQ0MGK0</accession>
<feature type="domain" description="DDH" evidence="1">
    <location>
        <begin position="26"/>
        <end position="171"/>
    </location>
</feature>
<reference evidence="4" key="2">
    <citation type="submission" date="2017-05" db="EMBL/GenBank/DDBJ databases">
        <title>Draft genome sequence of Geobacter pelophilus, a iron(III)-reducing bacteria.</title>
        <authorList>
            <person name="Aoyagi T."/>
            <person name="Koike H."/>
            <person name="Morita T."/>
            <person name="Sato Y."/>
            <person name="Habe H."/>
            <person name="Hori T."/>
        </authorList>
    </citation>
    <scope>NUCLEOTIDE SEQUENCE [LARGE SCALE GENOMIC DNA]</scope>
    <source>
        <strain evidence="4">Drf2</strain>
    </source>
</reference>
<evidence type="ECO:0000313" key="4">
    <source>
        <dbReference type="Proteomes" id="UP000194153"/>
    </source>
</evidence>
<dbReference type="EMBL" id="BDQG01000001">
    <property type="protein sequence ID" value="GAW66230.1"/>
    <property type="molecule type" value="Genomic_DNA"/>
</dbReference>
<evidence type="ECO:0000259" key="1">
    <source>
        <dbReference type="Pfam" id="PF01368"/>
    </source>
</evidence>
<dbReference type="InterPro" id="IPR038763">
    <property type="entry name" value="DHH_sf"/>
</dbReference>
<dbReference type="PANTHER" id="PTHR47618">
    <property type="entry name" value="BIFUNCTIONAL OLIGORIBONUCLEASE AND PAP PHOSPHATASE NRNA"/>
    <property type="match status" value="1"/>
</dbReference>
<dbReference type="PANTHER" id="PTHR47618:SF1">
    <property type="entry name" value="BIFUNCTIONAL OLIGORIBONUCLEASE AND PAP PHOSPHATASE NRNA"/>
    <property type="match status" value="1"/>
</dbReference>
<name>A0ABQ0MGK0_9BACT</name>
<sequence length="349" mass="38243">MEISTQPPDLLAYTDSLLTWVSGRGRILIVVHDNPDPDSLASAMALRHFFAMKLNREAVIAFSGMIGRSENLAMAKLLQIPLTPLPLIDLKLFQVICLLDTQPGTGNNSLPAGTRADIVIDHHPMRESSASCRWVDIRPDYGTTATILYEYLKVQGVSIGTKMATALFYAIKSETQDLGREARRADRDAYLDLFPLANKTLLNSITRPSLPREYFISLHNALEHATFYGEVLVASLKVIQFPEVVAELADLLVRLEGTETVLCLGHYSSELVLSIRTSNEEINAGELIRKLVAGIGAAGGHGMMAGGKIDLSDNSEQAIHELENLLTERLLTELQISSLEPVPLVPESS</sequence>
<dbReference type="Proteomes" id="UP000194153">
    <property type="component" value="Unassembled WGS sequence"/>
</dbReference>
<proteinExistence type="predicted"/>
<protein>
    <submittedName>
        <fullName evidence="3">DHH family phosphoesterase</fullName>
    </submittedName>
</protein>
<evidence type="ECO:0000259" key="2">
    <source>
        <dbReference type="Pfam" id="PF02272"/>
    </source>
</evidence>
<dbReference type="InterPro" id="IPR001667">
    <property type="entry name" value="DDH_dom"/>
</dbReference>
<evidence type="ECO:0000313" key="3">
    <source>
        <dbReference type="EMBL" id="GAW66230.1"/>
    </source>
</evidence>
<dbReference type="Gene3D" id="3.90.1640.10">
    <property type="entry name" value="inorganic pyrophosphatase (n-terminal core)"/>
    <property type="match status" value="1"/>
</dbReference>
<keyword evidence="4" id="KW-1185">Reference proteome</keyword>
<dbReference type="SUPFAM" id="SSF64182">
    <property type="entry name" value="DHH phosphoesterases"/>
    <property type="match status" value="1"/>
</dbReference>
<dbReference type="InterPro" id="IPR003156">
    <property type="entry name" value="DHHA1_dom"/>
</dbReference>
<dbReference type="InterPro" id="IPR051319">
    <property type="entry name" value="Oligoribo/pAp-PDE_c-di-AMP_PDE"/>
</dbReference>
<reference evidence="3 4" key="1">
    <citation type="submission" date="2017-04" db="EMBL/GenBank/DDBJ databases">
        <authorList>
            <consortium name="Geobacter pelophilus Genome Sequencing"/>
            <person name="Aoyagi T."/>
            <person name="Koike H."/>
            <person name="Hori T."/>
        </authorList>
    </citation>
    <scope>NUCLEOTIDE SEQUENCE [LARGE SCALE GENOMIC DNA]</scope>
    <source>
        <strain evidence="3 4">Drf2</strain>
    </source>
</reference>
<dbReference type="Pfam" id="PF02272">
    <property type="entry name" value="DHHA1"/>
    <property type="match status" value="1"/>
</dbReference>
<feature type="domain" description="DHHA1" evidence="2">
    <location>
        <begin position="231"/>
        <end position="327"/>
    </location>
</feature>
<dbReference type="RefSeq" id="WP_085812602.1">
    <property type="nucleotide sequence ID" value="NZ_BDQG01000001.1"/>
</dbReference>
<dbReference type="Pfam" id="PF01368">
    <property type="entry name" value="DHH"/>
    <property type="match status" value="1"/>
</dbReference>
<comment type="caution">
    <text evidence="3">The sequence shown here is derived from an EMBL/GenBank/DDBJ whole genome shotgun (WGS) entry which is preliminary data.</text>
</comment>